<proteinExistence type="predicted"/>
<evidence type="ECO:0000256" key="2">
    <source>
        <dbReference type="ARBA" id="ARBA00022692"/>
    </source>
</evidence>
<dbReference type="GO" id="GO:0038023">
    <property type="term" value="F:signaling receptor activity"/>
    <property type="evidence" value="ECO:0007669"/>
    <property type="project" value="InterPro"/>
</dbReference>
<feature type="signal peptide" evidence="11">
    <location>
        <begin position="1"/>
        <end position="24"/>
    </location>
</feature>
<dbReference type="GO" id="GO:0005886">
    <property type="term" value="C:plasma membrane"/>
    <property type="evidence" value="ECO:0007669"/>
    <property type="project" value="TreeGrafter"/>
</dbReference>
<accession>A0A8S3VPP5</accession>
<evidence type="ECO:0000256" key="4">
    <source>
        <dbReference type="ARBA" id="ARBA00022989"/>
    </source>
</evidence>
<keyword evidence="5 10" id="KW-0472">Membrane</keyword>
<dbReference type="PANTHER" id="PTHR12120:SF10">
    <property type="entry name" value="TNFR-CYS DOMAIN-CONTAINING PROTEIN"/>
    <property type="match status" value="1"/>
</dbReference>
<evidence type="ECO:0000256" key="7">
    <source>
        <dbReference type="ARBA" id="ARBA00023170"/>
    </source>
</evidence>
<feature type="transmembrane region" description="Helical" evidence="10">
    <location>
        <begin position="507"/>
        <end position="528"/>
    </location>
</feature>
<feature type="transmembrane region" description="Helical" evidence="10">
    <location>
        <begin position="228"/>
        <end position="251"/>
    </location>
</feature>
<dbReference type="EMBL" id="CAJPWZ010003324">
    <property type="protein sequence ID" value="CAG2257268.1"/>
    <property type="molecule type" value="Genomic_DNA"/>
</dbReference>
<dbReference type="InterPro" id="IPR047526">
    <property type="entry name" value="TNR19/27/EDAR"/>
</dbReference>
<organism evidence="13 14">
    <name type="scientific">Mytilus edulis</name>
    <name type="common">Blue mussel</name>
    <dbReference type="NCBI Taxonomy" id="6550"/>
    <lineage>
        <taxon>Eukaryota</taxon>
        <taxon>Metazoa</taxon>
        <taxon>Spiralia</taxon>
        <taxon>Lophotrochozoa</taxon>
        <taxon>Mollusca</taxon>
        <taxon>Bivalvia</taxon>
        <taxon>Autobranchia</taxon>
        <taxon>Pteriomorphia</taxon>
        <taxon>Mytilida</taxon>
        <taxon>Mytiloidea</taxon>
        <taxon>Mytilidae</taxon>
        <taxon>Mytilinae</taxon>
        <taxon>Mytilus</taxon>
    </lineage>
</organism>
<evidence type="ECO:0000256" key="11">
    <source>
        <dbReference type="SAM" id="SignalP"/>
    </source>
</evidence>
<dbReference type="Proteomes" id="UP000683360">
    <property type="component" value="Unassembled WGS sequence"/>
</dbReference>
<evidence type="ECO:0000256" key="6">
    <source>
        <dbReference type="ARBA" id="ARBA00023157"/>
    </source>
</evidence>
<protein>
    <submittedName>
        <fullName evidence="13">TNFRSF19</fullName>
    </submittedName>
</protein>
<dbReference type="OrthoDB" id="6284188at2759"/>
<feature type="chain" id="PRO_5035846556" evidence="11">
    <location>
        <begin position="25"/>
        <end position="564"/>
    </location>
</feature>
<feature type="repeat" description="TNFR-Cys" evidence="9">
    <location>
        <begin position="135"/>
        <end position="175"/>
    </location>
</feature>
<dbReference type="GO" id="GO:0043123">
    <property type="term" value="P:positive regulation of canonical NF-kappaB signal transduction"/>
    <property type="evidence" value="ECO:0007669"/>
    <property type="project" value="InterPro"/>
</dbReference>
<keyword evidence="14" id="KW-1185">Reference proteome</keyword>
<evidence type="ECO:0000313" key="14">
    <source>
        <dbReference type="Proteomes" id="UP000683360"/>
    </source>
</evidence>
<gene>
    <name evidence="13" type="ORF">MEDL_68545</name>
</gene>
<dbReference type="InterPro" id="IPR001368">
    <property type="entry name" value="TNFR/NGFR_Cys_rich_reg"/>
</dbReference>
<evidence type="ECO:0000259" key="12">
    <source>
        <dbReference type="PROSITE" id="PS50050"/>
    </source>
</evidence>
<sequence length="564" mass="62847">MVELFLLPVFTLHILHQLVAPTTSTEVNSTLIVNSVGSSGCIKGKQYYDFDQEKCRRCPRCRKATNYLQFNIRISPEFGALDCYPCYCKLGVKFKNEYSDRCSECPICNTHGHMNKSKEIPTDEFHGAFDCYPCICDPGYFGNALTHHQCTECLDCHGQNKQFKTNCTQDTDSECGDCLKGFTQSWMEHAACVKIGTTKITSKLSSTPGTTHLATIVGSGQVKRSHTILVVILVIVTFSALCIIVIVYRFINHPSCCSNDYHDVTASTSAATLAQSRSSLKKNDNPPGHVNVGSTDPAINALLSESTDLEQSEDLQFECDGLLTGDQPQNVRRMSDDKNVSATGTCTYKDNDISVYNLFCGFLFFLSTTMSFSSYQSVLAVCIIICINANDIKEPYFKQVTLECQDNAVNATKIDPSNIHTRQWIFPSGKTYDNDNNAPICRREKCWEMDASGFNVTIKRINDEDFGVYYCVILMNDNSINVIRKGLNVDGPYYGDLLAKYTENAKIGGIAAAVLFVLLGGSCFLWTCRYNKRKNIKSDSNGDFSDINMVHAYDNKATEMNEKL</sequence>
<evidence type="ECO:0000256" key="9">
    <source>
        <dbReference type="PROSITE-ProRule" id="PRU00206"/>
    </source>
</evidence>
<keyword evidence="3" id="KW-0677">Repeat</keyword>
<evidence type="ECO:0000256" key="8">
    <source>
        <dbReference type="ARBA" id="ARBA00023180"/>
    </source>
</evidence>
<name>A0A8S3VPP5_MYTED</name>
<evidence type="ECO:0000256" key="1">
    <source>
        <dbReference type="ARBA" id="ARBA00004167"/>
    </source>
</evidence>
<comment type="caution">
    <text evidence="9">Lacks conserved residue(s) required for the propagation of feature annotation.</text>
</comment>
<feature type="domain" description="TNFR-Cys" evidence="12">
    <location>
        <begin position="135"/>
        <end position="175"/>
    </location>
</feature>
<keyword evidence="11" id="KW-0732">Signal</keyword>
<dbReference type="AlphaFoldDB" id="A0A8S3VPP5"/>
<keyword evidence="4 10" id="KW-1133">Transmembrane helix</keyword>
<dbReference type="PROSITE" id="PS50050">
    <property type="entry name" value="TNFR_NGFR_2"/>
    <property type="match status" value="1"/>
</dbReference>
<keyword evidence="6" id="KW-1015">Disulfide bond</keyword>
<dbReference type="GO" id="GO:0046330">
    <property type="term" value="P:positive regulation of JNK cascade"/>
    <property type="evidence" value="ECO:0007669"/>
    <property type="project" value="InterPro"/>
</dbReference>
<evidence type="ECO:0000256" key="10">
    <source>
        <dbReference type="SAM" id="Phobius"/>
    </source>
</evidence>
<dbReference type="PANTHER" id="PTHR12120">
    <property type="entry name" value="TNFR-CYS DOMAIN-CONTAINING PROTEIN"/>
    <property type="match status" value="1"/>
</dbReference>
<comment type="caution">
    <text evidence="13">The sequence shown here is derived from an EMBL/GenBank/DDBJ whole genome shotgun (WGS) entry which is preliminary data.</text>
</comment>
<keyword evidence="7" id="KW-0675">Receptor</keyword>
<comment type="subcellular location">
    <subcellularLocation>
        <location evidence="1">Membrane</location>
        <topology evidence="1">Single-pass membrane protein</topology>
    </subcellularLocation>
</comment>
<keyword evidence="8" id="KW-0325">Glycoprotein</keyword>
<evidence type="ECO:0000256" key="3">
    <source>
        <dbReference type="ARBA" id="ARBA00022737"/>
    </source>
</evidence>
<evidence type="ECO:0000313" key="13">
    <source>
        <dbReference type="EMBL" id="CAG2257268.1"/>
    </source>
</evidence>
<reference evidence="13" key="1">
    <citation type="submission" date="2021-03" db="EMBL/GenBank/DDBJ databases">
        <authorList>
            <person name="Bekaert M."/>
        </authorList>
    </citation>
    <scope>NUCLEOTIDE SEQUENCE</scope>
</reference>
<evidence type="ECO:0000256" key="5">
    <source>
        <dbReference type="ARBA" id="ARBA00023136"/>
    </source>
</evidence>
<keyword evidence="2 10" id="KW-0812">Transmembrane</keyword>